<name>A0A4Y4DKE9_GLUUR</name>
<dbReference type="OrthoDB" id="4944518at2"/>
<dbReference type="AlphaFoldDB" id="A0A4Y4DKE9"/>
<gene>
    <name evidence="1" type="ORF">AUR04nite_13210</name>
</gene>
<accession>A0A4Y4DKE9</accession>
<protein>
    <submittedName>
        <fullName evidence="1">Uncharacterized protein</fullName>
    </submittedName>
</protein>
<evidence type="ECO:0000313" key="1">
    <source>
        <dbReference type="EMBL" id="GED05789.1"/>
    </source>
</evidence>
<keyword evidence="2" id="KW-1185">Reference proteome</keyword>
<dbReference type="RefSeq" id="WP_141363200.1">
    <property type="nucleotide sequence ID" value="NZ_BAAAJL010000007.1"/>
</dbReference>
<comment type="caution">
    <text evidence="1">The sequence shown here is derived from an EMBL/GenBank/DDBJ whole genome shotgun (WGS) entry which is preliminary data.</text>
</comment>
<sequence>MKPKNKVIASIAATAVVAAAVVGGGMVLERNNVQAEQTNDDQQLNLKNVAPVDPQTGARVLVDLESQVVKNLGEAGKLTVEGETEPSFEITVKNVQVLDSCTLRGDGKKIKPENGYFLLVDAEAWLAASAEKYVDEEIALMPLDASVFGVSSGKNKPVKRSLDTIAAFSCDVSGAMDIAVGAGDRISGKIMLDSPYSSGQVVYDPEGTGGWTWDY</sequence>
<dbReference type="Proteomes" id="UP000316612">
    <property type="component" value="Unassembled WGS sequence"/>
</dbReference>
<dbReference type="EMBL" id="BJNY01000006">
    <property type="protein sequence ID" value="GED05789.1"/>
    <property type="molecule type" value="Genomic_DNA"/>
</dbReference>
<organism evidence="1 2">
    <name type="scientific">Glutamicibacter uratoxydans</name>
    <name type="common">Arthrobacter uratoxydans</name>
    <dbReference type="NCBI Taxonomy" id="43667"/>
    <lineage>
        <taxon>Bacteria</taxon>
        <taxon>Bacillati</taxon>
        <taxon>Actinomycetota</taxon>
        <taxon>Actinomycetes</taxon>
        <taxon>Micrococcales</taxon>
        <taxon>Micrococcaceae</taxon>
        <taxon>Glutamicibacter</taxon>
    </lineage>
</organism>
<evidence type="ECO:0000313" key="2">
    <source>
        <dbReference type="Proteomes" id="UP000316612"/>
    </source>
</evidence>
<reference evidence="1 2" key="1">
    <citation type="submission" date="2019-06" db="EMBL/GenBank/DDBJ databases">
        <title>Whole genome shotgun sequence of Glutamicibacter uratoxydans NBRC 15515.</title>
        <authorList>
            <person name="Hosoyama A."/>
            <person name="Uohara A."/>
            <person name="Ohji S."/>
            <person name="Ichikawa N."/>
        </authorList>
    </citation>
    <scope>NUCLEOTIDE SEQUENCE [LARGE SCALE GENOMIC DNA]</scope>
    <source>
        <strain evidence="1 2">NBRC 15515</strain>
    </source>
</reference>
<proteinExistence type="predicted"/>